<feature type="domain" description="Metallophosphoesterase TT1561-like" evidence="1">
    <location>
        <begin position="16"/>
        <end position="156"/>
    </location>
</feature>
<reference evidence="2" key="1">
    <citation type="submission" date="2018-05" db="EMBL/GenBank/DDBJ databases">
        <authorList>
            <person name="Lanie J.A."/>
            <person name="Ng W.-L."/>
            <person name="Kazmierczak K.M."/>
            <person name="Andrzejewski T.M."/>
            <person name="Davidsen T.M."/>
            <person name="Wayne K.J."/>
            <person name="Tettelin H."/>
            <person name="Glass J.I."/>
            <person name="Rusch D."/>
            <person name="Podicherti R."/>
            <person name="Tsui H.-C.T."/>
            <person name="Winkler M.E."/>
        </authorList>
    </citation>
    <scope>NUCLEOTIDE SEQUENCE</scope>
</reference>
<dbReference type="InterPro" id="IPR029461">
    <property type="entry name" value="TT1561-like"/>
</dbReference>
<gene>
    <name evidence="2" type="ORF">METZ01_LOCUS417213</name>
</gene>
<dbReference type="AlphaFoldDB" id="A0A382X0I5"/>
<dbReference type="PANTHER" id="PTHR12905">
    <property type="entry name" value="METALLOPHOSPHOESTERASE"/>
    <property type="match status" value="1"/>
</dbReference>
<dbReference type="InterPro" id="IPR051693">
    <property type="entry name" value="UPF0046_metallophosphoest"/>
</dbReference>
<dbReference type="SUPFAM" id="SSF56300">
    <property type="entry name" value="Metallo-dependent phosphatases"/>
    <property type="match status" value="1"/>
</dbReference>
<dbReference type="EMBL" id="UINC01163839">
    <property type="protein sequence ID" value="SVD64359.1"/>
    <property type="molecule type" value="Genomic_DNA"/>
</dbReference>
<dbReference type="Pfam" id="PF14582">
    <property type="entry name" value="Metallophos_3"/>
    <property type="match status" value="1"/>
</dbReference>
<dbReference type="PANTHER" id="PTHR12905:SF0">
    <property type="entry name" value="CALCINEURIN-LIKE PHOSPHOESTERASE DOMAIN-CONTAINING PROTEIN"/>
    <property type="match status" value="1"/>
</dbReference>
<name>A0A382X0I5_9ZZZZ</name>
<evidence type="ECO:0000259" key="1">
    <source>
        <dbReference type="Pfam" id="PF14582"/>
    </source>
</evidence>
<proteinExistence type="predicted"/>
<sequence>MAVMRTGLQDTVGVLAEIEAPTVLVAGNGESADELTEACKDWENANVLHGSGCEINGISFWGVGAAIPITPFGDWSYDIDEIEAAVLLEYCPENAVLVTHSPPYGHVDQSGGEHLGSRSILKAIENAKPQLAVCGHMHACWMQESRIGRTRVINAGPRGVWVNL</sequence>
<dbReference type="InterPro" id="IPR029052">
    <property type="entry name" value="Metallo-depent_PP-like"/>
</dbReference>
<accession>A0A382X0I5</accession>
<organism evidence="2">
    <name type="scientific">marine metagenome</name>
    <dbReference type="NCBI Taxonomy" id="408172"/>
    <lineage>
        <taxon>unclassified sequences</taxon>
        <taxon>metagenomes</taxon>
        <taxon>ecological metagenomes</taxon>
    </lineage>
</organism>
<protein>
    <recommendedName>
        <fullName evidence="1">Metallophosphoesterase TT1561-like domain-containing protein</fullName>
    </recommendedName>
</protein>
<evidence type="ECO:0000313" key="2">
    <source>
        <dbReference type="EMBL" id="SVD64359.1"/>
    </source>
</evidence>
<dbReference type="Gene3D" id="3.60.21.10">
    <property type="match status" value="1"/>
</dbReference>